<dbReference type="Proteomes" id="UP000053647">
    <property type="component" value="Unassembled WGS sequence"/>
</dbReference>
<sequence>MFAASRDASAGNCSGSLSTDDHSQSYKSHPASQGLQPYSRELRISSQSLRTTDSHHDDLTITALGRTPQSHIPSTHSSPITSPSTGYGSHFQSSHSSVTSESSPGASTGYRSECGGLTPGSSSPVYESTSSSHLPSSFSRSATEPDIPSPTPQPPRKFHPGRLPSRPSTAPHSPFTPARNGESSLGDFHSRTHEKTATRLSLGIKNLLAKPAILSPSRFSVHSTTTLPSDSVVSFRSQNATVTRTNTPRKWRPPDLDVSACPSTISIPNSSSQPIDAHRRYASEAAKVYSSTVGCAPPTSQESLDLSGHRAPPPSRGRDQKPRNVLRRRGSAKLVKEKHRERGSMDKNAPASPVEHDVTPRTPCKDPKFRDGVVPLQLTPAGAVVEAYKQQTLRREDACAHKQFMDTQELVASPQTSQGSGEENKLAYSPVPYYTVFGTSSERRVAAGGPDDRWSRFEGHPPDQCGVEISPQADAGSRSLTRKVSTRWKKVRGGSVAPEEPHCQSDVGHAKSRPSLQEVLSRGRSAGRSMDGMPGSRDEVWASPLAGHGQSGMDQRSEPSQTSGKEASEGGKLWKLVKRISTGGLRERFHAETAVPPVPAIPKELLGKVNPAVRNDNSPEATLRYALTPRQSSRHRQSGSYHEKDKDRASAPKTIPWSHPSLATASSSPNSSDVASTQFFHKTPSARSSVSSYGEAEVPPVPEIVLVRHIITPLEQLRLGGDHIDSEESRPRSPRRSTSVPAGLHDCANTDQPLSSSSNKLCQGESCPLTSNSKPKRESTAWSPLADGGVSLSPPPPRPQRSLKRGAGTSGPTSPPSRSAKNAEGGAVEAPQIDRASPSAQSDTSTAKARPRSNSLTSHSASTSDHSHERSQLTFRELHAPRRPPLSEREKADIWDDLLARSDKAGGTLHLGVGELLSDNMRFSGYSEMS</sequence>
<feature type="compositionally biased region" description="Low complexity" evidence="1">
    <location>
        <begin position="853"/>
        <end position="864"/>
    </location>
</feature>
<protein>
    <submittedName>
        <fullName evidence="2">Uncharacterized protein</fullName>
    </submittedName>
</protein>
<feature type="compositionally biased region" description="Basic residues" evidence="1">
    <location>
        <begin position="480"/>
        <end position="492"/>
    </location>
</feature>
<feature type="compositionally biased region" description="Basic and acidic residues" evidence="1">
    <location>
        <begin position="721"/>
        <end position="731"/>
    </location>
</feature>
<evidence type="ECO:0000313" key="3">
    <source>
        <dbReference type="Proteomes" id="UP000053647"/>
    </source>
</evidence>
<feature type="region of interest" description="Disordered" evidence="1">
    <location>
        <begin position="444"/>
        <end position="574"/>
    </location>
</feature>
<proteinExistence type="predicted"/>
<feature type="compositionally biased region" description="Basic and acidic residues" evidence="1">
    <location>
        <begin position="641"/>
        <end position="650"/>
    </location>
</feature>
<evidence type="ECO:0000256" key="1">
    <source>
        <dbReference type="SAM" id="MobiDB-lite"/>
    </source>
</evidence>
<organism evidence="2 3">
    <name type="scientific">Paxillus involutus ATCC 200175</name>
    <dbReference type="NCBI Taxonomy" id="664439"/>
    <lineage>
        <taxon>Eukaryota</taxon>
        <taxon>Fungi</taxon>
        <taxon>Dikarya</taxon>
        <taxon>Basidiomycota</taxon>
        <taxon>Agaricomycotina</taxon>
        <taxon>Agaricomycetes</taxon>
        <taxon>Agaricomycetidae</taxon>
        <taxon>Boletales</taxon>
        <taxon>Paxilineae</taxon>
        <taxon>Paxillaceae</taxon>
        <taxon>Paxillus</taxon>
    </lineage>
</organism>
<reference evidence="2 3" key="1">
    <citation type="submission" date="2014-06" db="EMBL/GenBank/DDBJ databases">
        <authorList>
            <consortium name="DOE Joint Genome Institute"/>
            <person name="Kuo A."/>
            <person name="Kohler A."/>
            <person name="Nagy L.G."/>
            <person name="Floudas D."/>
            <person name="Copeland A."/>
            <person name="Barry K.W."/>
            <person name="Cichocki N."/>
            <person name="Veneault-Fourrey C."/>
            <person name="LaButti K."/>
            <person name="Lindquist E.A."/>
            <person name="Lipzen A."/>
            <person name="Lundell T."/>
            <person name="Morin E."/>
            <person name="Murat C."/>
            <person name="Sun H."/>
            <person name="Tunlid A."/>
            <person name="Henrissat B."/>
            <person name="Grigoriev I.V."/>
            <person name="Hibbett D.S."/>
            <person name="Martin F."/>
            <person name="Nordberg H.P."/>
            <person name="Cantor M.N."/>
            <person name="Hua S.X."/>
        </authorList>
    </citation>
    <scope>NUCLEOTIDE SEQUENCE [LARGE SCALE GENOMIC DNA]</scope>
    <source>
        <strain evidence="2 3">ATCC 200175</strain>
    </source>
</reference>
<feature type="region of interest" description="Disordered" evidence="1">
    <location>
        <begin position="721"/>
        <end position="889"/>
    </location>
</feature>
<feature type="compositionally biased region" description="Low complexity" evidence="1">
    <location>
        <begin position="67"/>
        <end position="103"/>
    </location>
</feature>
<feature type="compositionally biased region" description="Basic residues" evidence="1">
    <location>
        <begin position="324"/>
        <end position="333"/>
    </location>
</feature>
<evidence type="ECO:0000313" key="2">
    <source>
        <dbReference type="EMBL" id="KIJ12046.1"/>
    </source>
</evidence>
<dbReference type="HOGENOM" id="CLU_355717_0_0_1"/>
<feature type="compositionally biased region" description="Basic and acidic residues" evidence="1">
    <location>
        <begin position="444"/>
        <end position="461"/>
    </location>
</feature>
<feature type="compositionally biased region" description="Basic and acidic residues" evidence="1">
    <location>
        <begin position="865"/>
        <end position="889"/>
    </location>
</feature>
<feature type="compositionally biased region" description="Polar residues" evidence="1">
    <location>
        <begin position="838"/>
        <end position="847"/>
    </location>
</feature>
<feature type="compositionally biased region" description="Basic and acidic residues" evidence="1">
    <location>
        <begin position="334"/>
        <end position="345"/>
    </location>
</feature>
<gene>
    <name evidence="2" type="ORF">PAXINDRAFT_15078</name>
</gene>
<feature type="compositionally biased region" description="Low complexity" evidence="1">
    <location>
        <begin position="805"/>
        <end position="820"/>
    </location>
</feature>
<dbReference type="OrthoDB" id="3364707at2759"/>
<dbReference type="AlphaFoldDB" id="A0A0C9TXM1"/>
<feature type="compositionally biased region" description="Low complexity" evidence="1">
    <location>
        <begin position="121"/>
        <end position="141"/>
    </location>
</feature>
<feature type="compositionally biased region" description="Polar residues" evidence="1">
    <location>
        <begin position="749"/>
        <end position="761"/>
    </location>
</feature>
<feature type="compositionally biased region" description="Polar residues" evidence="1">
    <location>
        <begin position="292"/>
        <end position="304"/>
    </location>
</feature>
<keyword evidence="3" id="KW-1185">Reference proteome</keyword>
<feature type="compositionally biased region" description="Low complexity" evidence="1">
    <location>
        <begin position="661"/>
        <end position="676"/>
    </location>
</feature>
<feature type="compositionally biased region" description="Basic and acidic residues" evidence="1">
    <location>
        <begin position="354"/>
        <end position="368"/>
    </location>
</feature>
<feature type="region of interest" description="Disordered" evidence="1">
    <location>
        <begin position="1"/>
        <end position="196"/>
    </location>
</feature>
<name>A0A0C9TXM1_PAXIN</name>
<feature type="region of interest" description="Disordered" evidence="1">
    <location>
        <begin position="610"/>
        <end position="676"/>
    </location>
</feature>
<dbReference type="EMBL" id="KN819369">
    <property type="protein sequence ID" value="KIJ12046.1"/>
    <property type="molecule type" value="Genomic_DNA"/>
</dbReference>
<accession>A0A0C9TXM1</accession>
<feature type="region of interest" description="Disordered" evidence="1">
    <location>
        <begin position="292"/>
        <end position="368"/>
    </location>
</feature>
<feature type="compositionally biased region" description="Polar residues" evidence="1">
    <location>
        <begin position="25"/>
        <end position="36"/>
    </location>
</feature>
<reference evidence="3" key="2">
    <citation type="submission" date="2015-01" db="EMBL/GenBank/DDBJ databases">
        <title>Evolutionary Origins and Diversification of the Mycorrhizal Mutualists.</title>
        <authorList>
            <consortium name="DOE Joint Genome Institute"/>
            <consortium name="Mycorrhizal Genomics Consortium"/>
            <person name="Kohler A."/>
            <person name="Kuo A."/>
            <person name="Nagy L.G."/>
            <person name="Floudas D."/>
            <person name="Copeland A."/>
            <person name="Barry K.W."/>
            <person name="Cichocki N."/>
            <person name="Veneault-Fourrey C."/>
            <person name="LaButti K."/>
            <person name="Lindquist E.A."/>
            <person name="Lipzen A."/>
            <person name="Lundell T."/>
            <person name="Morin E."/>
            <person name="Murat C."/>
            <person name="Riley R."/>
            <person name="Ohm R."/>
            <person name="Sun H."/>
            <person name="Tunlid A."/>
            <person name="Henrissat B."/>
            <person name="Grigoriev I.V."/>
            <person name="Hibbett D.S."/>
            <person name="Martin F."/>
        </authorList>
    </citation>
    <scope>NUCLEOTIDE SEQUENCE [LARGE SCALE GENOMIC DNA]</scope>
    <source>
        <strain evidence="3">ATCC 200175</strain>
    </source>
</reference>
<feature type="compositionally biased region" description="Polar residues" evidence="1">
    <location>
        <begin position="552"/>
        <end position="565"/>
    </location>
</feature>